<dbReference type="PROSITE" id="PS00745">
    <property type="entry name" value="RF_PROK_I"/>
    <property type="match status" value="1"/>
</dbReference>
<evidence type="ECO:0000256" key="8">
    <source>
        <dbReference type="HAMAP-Rule" id="MF_00093"/>
    </source>
</evidence>
<dbReference type="SUPFAM" id="SSF75620">
    <property type="entry name" value="Release factor"/>
    <property type="match status" value="1"/>
</dbReference>
<dbReference type="SMART" id="SM00937">
    <property type="entry name" value="PCRF"/>
    <property type="match status" value="1"/>
</dbReference>
<comment type="subcellular location">
    <subcellularLocation>
        <location evidence="2 8">Cytoplasm</location>
    </subcellularLocation>
</comment>
<dbReference type="NCBIfam" id="TIGR00019">
    <property type="entry name" value="prfA"/>
    <property type="match status" value="1"/>
</dbReference>
<dbReference type="Gene3D" id="3.30.70.1660">
    <property type="match status" value="1"/>
</dbReference>
<keyword evidence="6 8" id="KW-0648">Protein biosynthesis</keyword>
<dbReference type="PANTHER" id="PTHR43804">
    <property type="entry name" value="LD18447P"/>
    <property type="match status" value="1"/>
</dbReference>
<evidence type="ECO:0000256" key="9">
    <source>
        <dbReference type="SAM" id="Coils"/>
    </source>
</evidence>
<feature type="compositionally biased region" description="Basic and acidic residues" evidence="10">
    <location>
        <begin position="289"/>
        <end position="304"/>
    </location>
</feature>
<dbReference type="Pfam" id="PF00472">
    <property type="entry name" value="RF-1"/>
    <property type="match status" value="1"/>
</dbReference>
<evidence type="ECO:0000313" key="13">
    <source>
        <dbReference type="Proteomes" id="UP000289166"/>
    </source>
</evidence>
<dbReference type="PANTHER" id="PTHR43804:SF7">
    <property type="entry name" value="LD18447P"/>
    <property type="match status" value="1"/>
</dbReference>
<proteinExistence type="inferred from homology"/>
<protein>
    <recommendedName>
        <fullName evidence="7 8">Peptide chain release factor 1</fullName>
        <shortName evidence="8">RF-1</shortName>
    </recommendedName>
</protein>
<comment type="similarity">
    <text evidence="3 8">Belongs to the prokaryotic/mitochondrial release factor family.</text>
</comment>
<dbReference type="FunFam" id="3.30.70.1660:FF:000004">
    <property type="entry name" value="Peptide chain release factor 1"/>
    <property type="match status" value="1"/>
</dbReference>
<dbReference type="InterPro" id="IPR000352">
    <property type="entry name" value="Pep_chain_release_fac_I"/>
</dbReference>
<evidence type="ECO:0000259" key="11">
    <source>
        <dbReference type="PROSITE" id="PS00745"/>
    </source>
</evidence>
<evidence type="ECO:0000256" key="4">
    <source>
        <dbReference type="ARBA" id="ARBA00022481"/>
    </source>
</evidence>
<comment type="caution">
    <text evidence="12">The sequence shown here is derived from an EMBL/GenBank/DDBJ whole genome shotgun (WGS) entry which is preliminary data.</text>
</comment>
<dbReference type="FunFam" id="3.30.70.1660:FF:000002">
    <property type="entry name" value="Peptide chain release factor 1"/>
    <property type="match status" value="1"/>
</dbReference>
<dbReference type="NCBIfam" id="NF001859">
    <property type="entry name" value="PRK00591.1"/>
    <property type="match status" value="1"/>
</dbReference>
<dbReference type="GO" id="GO:0016149">
    <property type="term" value="F:translation release factor activity, codon specific"/>
    <property type="evidence" value="ECO:0007669"/>
    <property type="project" value="UniProtKB-UniRule"/>
</dbReference>
<evidence type="ECO:0000256" key="10">
    <source>
        <dbReference type="SAM" id="MobiDB-lite"/>
    </source>
</evidence>
<dbReference type="GO" id="GO:0005829">
    <property type="term" value="C:cytosol"/>
    <property type="evidence" value="ECO:0007669"/>
    <property type="project" value="UniProtKB-ARBA"/>
</dbReference>
<keyword evidence="13" id="KW-1185">Reference proteome</keyword>
<evidence type="ECO:0000256" key="2">
    <source>
        <dbReference type="ARBA" id="ARBA00004496"/>
    </source>
</evidence>
<evidence type="ECO:0000256" key="3">
    <source>
        <dbReference type="ARBA" id="ARBA00010835"/>
    </source>
</evidence>
<accession>A0A4Q0I643</accession>
<dbReference type="FunFam" id="3.30.160.20:FF:000004">
    <property type="entry name" value="Peptide chain release factor 1"/>
    <property type="match status" value="1"/>
</dbReference>
<dbReference type="InterPro" id="IPR050057">
    <property type="entry name" value="Prokaryotic/Mito_RF"/>
</dbReference>
<dbReference type="AlphaFoldDB" id="A0A4Q0I643"/>
<dbReference type="Gene3D" id="6.10.140.1950">
    <property type="match status" value="1"/>
</dbReference>
<organism evidence="12 13">
    <name type="scientific">Acetivibrio mesophilus</name>
    <dbReference type="NCBI Taxonomy" id="2487273"/>
    <lineage>
        <taxon>Bacteria</taxon>
        <taxon>Bacillati</taxon>
        <taxon>Bacillota</taxon>
        <taxon>Clostridia</taxon>
        <taxon>Eubacteriales</taxon>
        <taxon>Oscillospiraceae</taxon>
        <taxon>Acetivibrio</taxon>
    </lineage>
</organism>
<dbReference type="EMBL" id="RLII01000006">
    <property type="protein sequence ID" value="RXE59357.1"/>
    <property type="molecule type" value="Genomic_DNA"/>
</dbReference>
<reference evidence="13" key="1">
    <citation type="submission" date="2018-11" db="EMBL/GenBank/DDBJ databases">
        <title>Genome sequencing of a novel mesophilic and cellulolytic organism within the genus Hungateiclostridium.</title>
        <authorList>
            <person name="Rettenmaier R."/>
            <person name="Liebl W."/>
            <person name="Zverlov V."/>
        </authorList>
    </citation>
    <scope>NUCLEOTIDE SEQUENCE [LARGE SCALE GENOMIC DNA]</scope>
    <source>
        <strain evidence="13">N2K1</strain>
    </source>
</reference>
<dbReference type="Proteomes" id="UP000289166">
    <property type="component" value="Unassembled WGS sequence"/>
</dbReference>
<dbReference type="Pfam" id="PF03462">
    <property type="entry name" value="PCRF"/>
    <property type="match status" value="1"/>
</dbReference>
<dbReference type="Gene3D" id="3.30.160.20">
    <property type="match status" value="1"/>
</dbReference>
<sequence length="360" mass="40963">MFEKFQAAENRYDEINHRLSDPTVIANQDEYRKLMKEHAELELLVAKYGEYKKVNKEISDAKEMLNEKLDKEFREMVEMELDEAQEKLEVLKKEMKILLLPKDPNDEKSVIVEIRGGAGGEEAALFAGDLFRMYTRYAERNRWKTEILDSNPTEIGGFKEVVFSIDGSGAYSRLKFESGVHRVQRIPSTEANGRVHTSTVTVAVLPEVEEIDVEINPNDLRIDTYRASGAGGQHINKTDSAIRITHLPTGLVVSCQDQRSQHKNKDKAMRVLRSKLYEIAQEQQNSEIAQERKSQVGTGDRSERIRTYNYPQGRVTDHRIGLTLYKIEDILDGDIDEILDALITTDQADRLGSGADDGED</sequence>
<feature type="coiled-coil region" evidence="9">
    <location>
        <begin position="51"/>
        <end position="94"/>
    </location>
</feature>
<dbReference type="RefSeq" id="WP_069195631.1">
    <property type="nucleotide sequence ID" value="NZ_RLII01000006.1"/>
</dbReference>
<evidence type="ECO:0000256" key="5">
    <source>
        <dbReference type="ARBA" id="ARBA00022490"/>
    </source>
</evidence>
<keyword evidence="4 8" id="KW-0488">Methylation</keyword>
<comment type="function">
    <text evidence="1 8">Peptide chain release factor 1 directs the termination of translation in response to the peptide chain termination codons UAG and UAA.</text>
</comment>
<dbReference type="OrthoDB" id="9806673at2"/>
<keyword evidence="5 8" id="KW-0963">Cytoplasm</keyword>
<gene>
    <name evidence="8" type="primary">prfA</name>
    <name evidence="12" type="ORF">EFD62_06760</name>
</gene>
<feature type="region of interest" description="Disordered" evidence="10">
    <location>
        <begin position="283"/>
        <end position="304"/>
    </location>
</feature>
<dbReference type="InterPro" id="IPR004373">
    <property type="entry name" value="RF-1"/>
</dbReference>
<dbReference type="HAMAP" id="MF_00093">
    <property type="entry name" value="Rel_fac_1"/>
    <property type="match status" value="1"/>
</dbReference>
<dbReference type="InterPro" id="IPR005139">
    <property type="entry name" value="PCRF"/>
</dbReference>
<evidence type="ECO:0000256" key="7">
    <source>
        <dbReference type="ARBA" id="ARBA00050039"/>
    </source>
</evidence>
<dbReference type="InterPro" id="IPR045853">
    <property type="entry name" value="Pep_chain_release_fac_I_sf"/>
</dbReference>
<evidence type="ECO:0000256" key="6">
    <source>
        <dbReference type="ARBA" id="ARBA00022917"/>
    </source>
</evidence>
<name>A0A4Q0I643_9FIRM</name>
<keyword evidence="9" id="KW-0175">Coiled coil</keyword>
<evidence type="ECO:0000313" key="12">
    <source>
        <dbReference type="EMBL" id="RXE59357.1"/>
    </source>
</evidence>
<feature type="domain" description="Prokaryotic-type class I peptide chain release factors" evidence="11">
    <location>
        <begin position="226"/>
        <end position="242"/>
    </location>
</feature>
<comment type="PTM">
    <text evidence="8">Methylated by PrmC. Methylation increases the termination efficiency of RF1.</text>
</comment>
<feature type="modified residue" description="N5-methylglutamine" evidence="8">
    <location>
        <position position="233"/>
    </location>
</feature>
<evidence type="ECO:0000256" key="1">
    <source>
        <dbReference type="ARBA" id="ARBA00002986"/>
    </source>
</evidence>